<accession>A0ACC2RNP4</accession>
<sequence>MTDEGSLKRTPSPTPESYYKPKRSKEKKSKKKRHKKSKRSDEFPEPYYSRDEHFYSKIEEEEEWRSRLLDHLGDEEMDFWHCRYNEPIANSDPQNSGRFCKDYGASDEQYCKYINRGMYKKAREREGRQSTNYKSSRPREKKYKENFSEKPYVRQVRPEKKQSGETISKEHHLKAERQLKEYHQRWDSLMNATRNHPSFFDITSIPWPFPVKQLRAAIPMIEDPTQGFLPEDMVSKDTLLQFLGLDFNGPFTQYQISERKKILKLELLKWHPDRFHQYHLLPVQEAGSASHTDRKVEATLSLVNHISQLLQECWSHL</sequence>
<evidence type="ECO:0000313" key="2">
    <source>
        <dbReference type="Proteomes" id="UP001165960"/>
    </source>
</evidence>
<name>A0ACC2RNP4_9FUNG</name>
<reference evidence="1" key="1">
    <citation type="submission" date="2022-04" db="EMBL/GenBank/DDBJ databases">
        <title>Genome of the entomopathogenic fungus Entomophthora muscae.</title>
        <authorList>
            <person name="Elya C."/>
            <person name="Lovett B.R."/>
            <person name="Lee E."/>
            <person name="Macias A.M."/>
            <person name="Hajek A.E."/>
            <person name="De Bivort B.L."/>
            <person name="Kasson M.T."/>
            <person name="De Fine Licht H.H."/>
            <person name="Stajich J.E."/>
        </authorList>
    </citation>
    <scope>NUCLEOTIDE SEQUENCE</scope>
    <source>
        <strain evidence="1">Berkeley</strain>
    </source>
</reference>
<dbReference type="EMBL" id="QTSX02007105">
    <property type="protein sequence ID" value="KAJ9051697.1"/>
    <property type="molecule type" value="Genomic_DNA"/>
</dbReference>
<comment type="caution">
    <text evidence="1">The sequence shown here is derived from an EMBL/GenBank/DDBJ whole genome shotgun (WGS) entry which is preliminary data.</text>
</comment>
<protein>
    <submittedName>
        <fullName evidence="1">Uncharacterized protein</fullName>
    </submittedName>
</protein>
<organism evidence="1 2">
    <name type="scientific">Entomophthora muscae</name>
    <dbReference type="NCBI Taxonomy" id="34485"/>
    <lineage>
        <taxon>Eukaryota</taxon>
        <taxon>Fungi</taxon>
        <taxon>Fungi incertae sedis</taxon>
        <taxon>Zoopagomycota</taxon>
        <taxon>Entomophthoromycotina</taxon>
        <taxon>Entomophthoromycetes</taxon>
        <taxon>Entomophthorales</taxon>
        <taxon>Entomophthoraceae</taxon>
        <taxon>Entomophthora</taxon>
    </lineage>
</organism>
<dbReference type="Proteomes" id="UP001165960">
    <property type="component" value="Unassembled WGS sequence"/>
</dbReference>
<evidence type="ECO:0000313" key="1">
    <source>
        <dbReference type="EMBL" id="KAJ9051697.1"/>
    </source>
</evidence>
<proteinExistence type="predicted"/>
<keyword evidence="2" id="KW-1185">Reference proteome</keyword>
<gene>
    <name evidence="1" type="ORF">DSO57_1002396</name>
</gene>